<accession>A2ETQ0</accession>
<reference evidence="3" key="2">
    <citation type="journal article" date="2007" name="Science">
        <title>Draft genome sequence of the sexually transmitted pathogen Trichomonas vaginalis.</title>
        <authorList>
            <person name="Carlton J.M."/>
            <person name="Hirt R.P."/>
            <person name="Silva J.C."/>
            <person name="Delcher A.L."/>
            <person name="Schatz M."/>
            <person name="Zhao Q."/>
            <person name="Wortman J.R."/>
            <person name="Bidwell S.L."/>
            <person name="Alsmark U.C.M."/>
            <person name="Besteiro S."/>
            <person name="Sicheritz-Ponten T."/>
            <person name="Noel C.J."/>
            <person name="Dacks J.B."/>
            <person name="Foster P.G."/>
            <person name="Simillion C."/>
            <person name="Van de Peer Y."/>
            <person name="Miranda-Saavedra D."/>
            <person name="Barton G.J."/>
            <person name="Westrop G.D."/>
            <person name="Mueller S."/>
            <person name="Dessi D."/>
            <person name="Fiori P.L."/>
            <person name="Ren Q."/>
            <person name="Paulsen I."/>
            <person name="Zhang H."/>
            <person name="Bastida-Corcuera F.D."/>
            <person name="Simoes-Barbosa A."/>
            <person name="Brown M.T."/>
            <person name="Hayes R.D."/>
            <person name="Mukherjee M."/>
            <person name="Okumura C.Y."/>
            <person name="Schneider R."/>
            <person name="Smith A.J."/>
            <person name="Vanacova S."/>
            <person name="Villalvazo M."/>
            <person name="Haas B.J."/>
            <person name="Pertea M."/>
            <person name="Feldblyum T.V."/>
            <person name="Utterback T.R."/>
            <person name="Shu C.L."/>
            <person name="Osoegawa K."/>
            <person name="de Jong P.J."/>
            <person name="Hrdy I."/>
            <person name="Horvathova L."/>
            <person name="Zubacova Z."/>
            <person name="Dolezal P."/>
            <person name="Malik S.B."/>
            <person name="Logsdon J.M. Jr."/>
            <person name="Henze K."/>
            <person name="Gupta A."/>
            <person name="Wang C.C."/>
            <person name="Dunne R.L."/>
            <person name="Upcroft J.A."/>
            <person name="Upcroft P."/>
            <person name="White O."/>
            <person name="Salzberg S.L."/>
            <person name="Tang P."/>
            <person name="Chiu C.-H."/>
            <person name="Lee Y.-S."/>
            <person name="Embley T.M."/>
            <person name="Coombs G.H."/>
            <person name="Mottram J.C."/>
            <person name="Tachezy J."/>
            <person name="Fraser-Liggett C.M."/>
            <person name="Johnson P.J."/>
        </authorList>
    </citation>
    <scope>NUCLEOTIDE SEQUENCE [LARGE SCALE GENOMIC DNA]</scope>
    <source>
        <strain evidence="3">G3</strain>
    </source>
</reference>
<protein>
    <recommendedName>
        <fullName evidence="2">DUF3447 domain-containing protein</fullName>
    </recommendedName>
</protein>
<dbReference type="VEuPathDB" id="TrichDB:TVAG_314610"/>
<evidence type="ECO:0000259" key="2">
    <source>
        <dbReference type="Pfam" id="PF11929"/>
    </source>
</evidence>
<dbReference type="EMBL" id="DS113489">
    <property type="protein sequence ID" value="EAY03931.1"/>
    <property type="molecule type" value="Genomic_DNA"/>
</dbReference>
<dbReference type="Proteomes" id="UP000001542">
    <property type="component" value="Unassembled WGS sequence"/>
</dbReference>
<sequence>MKLDYNELMQQNQDTITAMTTLYRLRTLKEQEIIKIFEEIDTKLLKTNTLMPNDIISAIITASKYNNKYFKSYWILFKLFYEKYHPKQIFCISNIFDYFVYKEYGIVFDEFTKGKIDDFESKNYSMDIHEENTIYRAVMNDDKDSFIVFIESEGFDRNQELNSDFYPYRLSLLELCCYHGAVNCFKLLRTKFNSEITRECLQLSFLSGVPDIVNECLKFHEPDYGCMRNAVISHNIDFVTFLTYEHNLEIDYGYSCRYFNLHALFVYLDQIGDINGSFVNSVWFNMPSLCDYFLSHGVDINAKDNRGRTALHLAARINKKEIAEFLILHGANIKGAPVCTFI</sequence>
<evidence type="ECO:0000313" key="4">
    <source>
        <dbReference type="Proteomes" id="UP000001542"/>
    </source>
</evidence>
<name>A2ETQ0_TRIV3</name>
<dbReference type="PROSITE" id="PS50088">
    <property type="entry name" value="ANK_REPEAT"/>
    <property type="match status" value="1"/>
</dbReference>
<dbReference type="Gene3D" id="1.25.40.20">
    <property type="entry name" value="Ankyrin repeat-containing domain"/>
    <property type="match status" value="1"/>
</dbReference>
<dbReference type="Pfam" id="PF11929">
    <property type="entry name" value="DUF3447"/>
    <property type="match status" value="1"/>
</dbReference>
<organism evidence="3 4">
    <name type="scientific">Trichomonas vaginalis (strain ATCC PRA-98 / G3)</name>
    <dbReference type="NCBI Taxonomy" id="412133"/>
    <lineage>
        <taxon>Eukaryota</taxon>
        <taxon>Metamonada</taxon>
        <taxon>Parabasalia</taxon>
        <taxon>Trichomonadida</taxon>
        <taxon>Trichomonadidae</taxon>
        <taxon>Trichomonas</taxon>
    </lineage>
</organism>
<dbReference type="SUPFAM" id="SSF48403">
    <property type="entry name" value="Ankyrin repeat"/>
    <property type="match status" value="1"/>
</dbReference>
<dbReference type="InterPro" id="IPR036770">
    <property type="entry name" value="Ankyrin_rpt-contain_sf"/>
</dbReference>
<dbReference type="SMR" id="A2ETQ0"/>
<dbReference type="Pfam" id="PF13637">
    <property type="entry name" value="Ank_4"/>
    <property type="match status" value="1"/>
</dbReference>
<dbReference type="PANTHER" id="PTHR24182">
    <property type="entry name" value="ANKYRIN REPEAT AND SOCS BOX CONTAINING 4"/>
    <property type="match status" value="1"/>
</dbReference>
<dbReference type="InterPro" id="IPR002110">
    <property type="entry name" value="Ankyrin_rpt"/>
</dbReference>
<feature type="repeat" description="ANK" evidence="1">
    <location>
        <begin position="306"/>
        <end position="333"/>
    </location>
</feature>
<dbReference type="STRING" id="5722.A2ETQ0"/>
<dbReference type="PANTHER" id="PTHR24182:SF13">
    <property type="entry name" value="LD18443P"/>
    <property type="match status" value="1"/>
</dbReference>
<dbReference type="VEuPathDB" id="TrichDB:TVAGG3_0583620"/>
<keyword evidence="1" id="KW-0040">ANK repeat</keyword>
<dbReference type="PROSITE" id="PS50297">
    <property type="entry name" value="ANK_REP_REGION"/>
    <property type="match status" value="1"/>
</dbReference>
<dbReference type="AlphaFoldDB" id="A2ETQ0"/>
<reference evidence="3" key="1">
    <citation type="submission" date="2006-10" db="EMBL/GenBank/DDBJ databases">
        <authorList>
            <person name="Amadeo P."/>
            <person name="Zhao Q."/>
            <person name="Wortman J."/>
            <person name="Fraser-Liggett C."/>
            <person name="Carlton J."/>
        </authorList>
    </citation>
    <scope>NUCLEOTIDE SEQUENCE</scope>
    <source>
        <strain evidence="3">G3</strain>
    </source>
</reference>
<evidence type="ECO:0000313" key="3">
    <source>
        <dbReference type="EMBL" id="EAY03931.1"/>
    </source>
</evidence>
<evidence type="ECO:0000256" key="1">
    <source>
        <dbReference type="PROSITE-ProRule" id="PRU00023"/>
    </source>
</evidence>
<dbReference type="InParanoid" id="A2ETQ0"/>
<dbReference type="SMART" id="SM00248">
    <property type="entry name" value="ANK"/>
    <property type="match status" value="3"/>
</dbReference>
<proteinExistence type="predicted"/>
<keyword evidence="4" id="KW-1185">Reference proteome</keyword>
<dbReference type="eggNOG" id="ENOG502SD9J">
    <property type="taxonomic scope" value="Eukaryota"/>
</dbReference>
<gene>
    <name evidence="3" type="ORF">TVAG_314610</name>
</gene>
<dbReference type="InterPro" id="IPR020683">
    <property type="entry name" value="DUF3447"/>
</dbReference>
<feature type="domain" description="DUF3447" evidence="2">
    <location>
        <begin position="192"/>
        <end position="267"/>
    </location>
</feature>